<dbReference type="EMBL" id="CP000431">
    <property type="protein sequence ID" value="ABG94521.1"/>
    <property type="molecule type" value="Genomic_DNA"/>
</dbReference>
<dbReference type="InterPro" id="IPR011009">
    <property type="entry name" value="Kinase-like_dom_sf"/>
</dbReference>
<evidence type="ECO:0000256" key="2">
    <source>
        <dbReference type="ARBA" id="ARBA00022840"/>
    </source>
</evidence>
<keyword evidence="2 3" id="KW-0067">ATP-binding</keyword>
<dbReference type="OrthoDB" id="136365at2"/>
<dbReference type="GO" id="GO:0006355">
    <property type="term" value="P:regulation of DNA-templated transcription"/>
    <property type="evidence" value="ECO:0007669"/>
    <property type="project" value="InterPro"/>
</dbReference>
<dbReference type="eggNOG" id="COG0515">
    <property type="taxonomic scope" value="Bacteria"/>
</dbReference>
<dbReference type="InterPro" id="IPR008271">
    <property type="entry name" value="Ser/Thr_kinase_AS"/>
</dbReference>
<dbReference type="PANTHER" id="PTHR47691:SF3">
    <property type="entry name" value="HTH-TYPE TRANSCRIPTIONAL REGULATOR RV0890C-RELATED"/>
    <property type="match status" value="1"/>
</dbReference>
<dbReference type="PROSITE" id="PS00108">
    <property type="entry name" value="PROTEIN_KINASE_ST"/>
    <property type="match status" value="1"/>
</dbReference>
<dbReference type="Gene3D" id="1.10.510.10">
    <property type="entry name" value="Transferase(Phosphotransferase) domain 1"/>
    <property type="match status" value="1"/>
</dbReference>
<dbReference type="GO" id="GO:0003677">
    <property type="term" value="F:DNA binding"/>
    <property type="evidence" value="ECO:0007669"/>
    <property type="project" value="InterPro"/>
</dbReference>
<protein>
    <submittedName>
        <fullName evidence="7">Protein kinase/ transcriptional regulator, LuxR family protein</fullName>
        <ecNumber evidence="7">2.7.11.1</ecNumber>
    </submittedName>
</protein>
<dbReference type="KEGG" id="rha:RHA1_ro02716"/>
<proteinExistence type="predicted"/>
<dbReference type="PATRIC" id="fig|101510.16.peg.2745"/>
<evidence type="ECO:0000313" key="8">
    <source>
        <dbReference type="Proteomes" id="UP000008710"/>
    </source>
</evidence>
<evidence type="ECO:0000259" key="5">
    <source>
        <dbReference type="PROSITE" id="PS50011"/>
    </source>
</evidence>
<dbReference type="Proteomes" id="UP000008710">
    <property type="component" value="Chromosome"/>
</dbReference>
<evidence type="ECO:0000313" key="7">
    <source>
        <dbReference type="EMBL" id="ABG94521.1"/>
    </source>
</evidence>
<dbReference type="Gene3D" id="3.40.50.300">
    <property type="entry name" value="P-loop containing nucleotide triphosphate hydrolases"/>
    <property type="match status" value="1"/>
</dbReference>
<dbReference type="InterPro" id="IPR016032">
    <property type="entry name" value="Sig_transdc_resp-reg_C-effctor"/>
</dbReference>
<dbReference type="Gene3D" id="1.25.40.10">
    <property type="entry name" value="Tetratricopeptide repeat domain"/>
    <property type="match status" value="1"/>
</dbReference>
<keyword evidence="7" id="KW-0418">Kinase</keyword>
<dbReference type="CDD" id="cd14014">
    <property type="entry name" value="STKc_PknB_like"/>
    <property type="match status" value="1"/>
</dbReference>
<evidence type="ECO:0000256" key="3">
    <source>
        <dbReference type="PROSITE-ProRule" id="PRU10141"/>
    </source>
</evidence>
<dbReference type="PANTHER" id="PTHR47691">
    <property type="entry name" value="REGULATOR-RELATED"/>
    <property type="match status" value="1"/>
</dbReference>
<dbReference type="SMART" id="SM00220">
    <property type="entry name" value="S_TKc"/>
    <property type="match status" value="1"/>
</dbReference>
<gene>
    <name evidence="7" type="ordered locus">RHA1_ro02716</name>
</gene>
<sequence length="1105" mass="119693">MAAGDPFETQRGVAHTVTAELSAEGFEDAHEIGRGGFGIVYRCVQPALDRTVAVKVLAADLDEENRVRFFREQRAMGRLTGHPHIVSALHVGATDSGRPYIVMPYHSQDSLDVRIRRDGPLPLEEALRLGVKMAGALETAHRLGVLHRDLKPGNILLTDYGEPALTDFGIAHIVGGFETATGTVTGSPAFTAPEVLSGEPPTEASDIYGLGATVFCAVTGHAAFERHSGEHVVAQFLRITTQPVPDLREHGVPDDVSEIVDRAMAADPRQRPATAADFGDELRRIQLRHGFPVDEMALSAKQGASRRDPDPARAQRAGTTAAPPPSPSMAPAVRTPVSNLPLELTSFVGRRRESTEAKQLLSAARLVTLTGIGGVGKTRLALRLAADVRPGFGDGVWLVELGELRDGSLLTDTVAAALGLRDQPARQLDDVVAEFLASRHLLLVLDNCEQVVEAVAASAEMLLRTCPQLRILATSREPLGIGGEAVLRVPPLTVPAPDREPSLRGLTGYDAVTLFAQRAAAAVPGFELTDDNRMTVVRICHQLDGLPLPIELAAARLRAMSPEQILQRLTDRYTLLTLGNRGAPTRQQTLRLSIDWSHELCTSREQQLWAELSVFAGSFELDAAESICGEDLTSEELLDTVTALVDKSILIREDAGSAVRFRMLETLRDYGKEKAEQTGIRPVLRRRHRDWYQHLVLQVEAEWISPQQLDWIARLEREQSNLREAMEFCLSEETDTGAEAGLRIAAALFRFWFSRGLFREGRHWLDRALVRGPGQPTASRVGALYAASVFAGVQGDLPASRALVDEAQALIPQITDPLDRARITHADGLLGLVSGDLPRACTCMEEALEVFGGRGDLALRVWALMILGLVYELQGDVPRAVGCHQQVLGVTEAHGESVYRSYSLWALGVAALQQGDRGQAADLLKQCLRLTRLVDDPFTAAMTLEAMAWIAGTEDGARRAATLMGAADALGRALGSSSVLFPTLLVRHEDCERLTRTALGERAFEAARREGALLGFEGAVAYALGERTEATTEPAGSSATGLTKREREVADLVAQGLTNKAVAAKLVISPRTAQGHVEHILTKLGFTSRTQIAGWVVEHSQDERP</sequence>
<dbReference type="Pfam" id="PF00196">
    <property type="entry name" value="GerE"/>
    <property type="match status" value="1"/>
</dbReference>
<feature type="region of interest" description="Disordered" evidence="4">
    <location>
        <begin position="299"/>
        <end position="336"/>
    </location>
</feature>
<dbReference type="Pfam" id="PF00069">
    <property type="entry name" value="Pkinase"/>
    <property type="match status" value="1"/>
</dbReference>
<dbReference type="GO" id="GO:0005524">
    <property type="term" value="F:ATP binding"/>
    <property type="evidence" value="ECO:0007669"/>
    <property type="project" value="UniProtKB-UniRule"/>
</dbReference>
<dbReference type="SUPFAM" id="SSF48452">
    <property type="entry name" value="TPR-like"/>
    <property type="match status" value="1"/>
</dbReference>
<dbReference type="AlphaFoldDB" id="Q0SD65"/>
<reference evidence="8" key="1">
    <citation type="journal article" date="2006" name="Proc. Natl. Acad. Sci. U.S.A.">
        <title>The complete genome of Rhodococcus sp. RHA1 provides insights into a catabolic powerhouse.</title>
        <authorList>
            <person name="McLeod M.P."/>
            <person name="Warren R.L."/>
            <person name="Hsiao W.W.L."/>
            <person name="Araki N."/>
            <person name="Myhre M."/>
            <person name="Fernandes C."/>
            <person name="Miyazawa D."/>
            <person name="Wong W."/>
            <person name="Lillquist A.L."/>
            <person name="Wang D."/>
            <person name="Dosanjh M."/>
            <person name="Hara H."/>
            <person name="Petrescu A."/>
            <person name="Morin R.D."/>
            <person name="Yang G."/>
            <person name="Stott J.M."/>
            <person name="Schein J.E."/>
            <person name="Shin H."/>
            <person name="Smailus D."/>
            <person name="Siddiqui A.S."/>
            <person name="Marra M.A."/>
            <person name="Jones S.J.M."/>
            <person name="Holt R."/>
            <person name="Brinkman F.S.L."/>
            <person name="Miyauchi K."/>
            <person name="Fukuda M."/>
            <person name="Davies J.E."/>
            <person name="Mohn W.W."/>
            <person name="Eltis L.D."/>
        </authorList>
    </citation>
    <scope>NUCLEOTIDE SEQUENCE [LARGE SCALE GENOMIC DNA]</scope>
    <source>
        <strain evidence="8">RHA1</strain>
    </source>
</reference>
<dbReference type="HOGENOM" id="CLU_004665_5_3_11"/>
<feature type="binding site" evidence="3">
    <location>
        <position position="55"/>
    </location>
    <ligand>
        <name>ATP</name>
        <dbReference type="ChEBI" id="CHEBI:30616"/>
    </ligand>
</feature>
<dbReference type="PROSITE" id="PS50011">
    <property type="entry name" value="PROTEIN_KINASE_DOM"/>
    <property type="match status" value="1"/>
</dbReference>
<dbReference type="Gene3D" id="1.10.10.10">
    <property type="entry name" value="Winged helix-like DNA-binding domain superfamily/Winged helix DNA-binding domain"/>
    <property type="match status" value="1"/>
</dbReference>
<dbReference type="InterPro" id="IPR011990">
    <property type="entry name" value="TPR-like_helical_dom_sf"/>
</dbReference>
<name>Q0SD65_RHOJR</name>
<dbReference type="InterPro" id="IPR000792">
    <property type="entry name" value="Tscrpt_reg_LuxR_C"/>
</dbReference>
<dbReference type="PROSITE" id="PS50043">
    <property type="entry name" value="HTH_LUXR_2"/>
    <property type="match status" value="1"/>
</dbReference>
<dbReference type="SMART" id="SM00421">
    <property type="entry name" value="HTH_LUXR"/>
    <property type="match status" value="1"/>
</dbReference>
<dbReference type="InterPro" id="IPR000719">
    <property type="entry name" value="Prot_kinase_dom"/>
</dbReference>
<dbReference type="PRINTS" id="PR00038">
    <property type="entry name" value="HTHLUXR"/>
</dbReference>
<dbReference type="PRINTS" id="PR00364">
    <property type="entry name" value="DISEASERSIST"/>
</dbReference>
<dbReference type="InterPro" id="IPR017441">
    <property type="entry name" value="Protein_kinase_ATP_BS"/>
</dbReference>
<organism evidence="7 8">
    <name type="scientific">Rhodococcus jostii (strain RHA1)</name>
    <dbReference type="NCBI Taxonomy" id="101510"/>
    <lineage>
        <taxon>Bacteria</taxon>
        <taxon>Bacillati</taxon>
        <taxon>Actinomycetota</taxon>
        <taxon>Actinomycetes</taxon>
        <taxon>Mycobacteriales</taxon>
        <taxon>Nocardiaceae</taxon>
        <taxon>Rhodococcus</taxon>
    </lineage>
</organism>
<dbReference type="SUPFAM" id="SSF52540">
    <property type="entry name" value="P-loop containing nucleoside triphosphate hydrolases"/>
    <property type="match status" value="1"/>
</dbReference>
<evidence type="ECO:0000256" key="4">
    <source>
        <dbReference type="SAM" id="MobiDB-lite"/>
    </source>
</evidence>
<dbReference type="InterPro" id="IPR058852">
    <property type="entry name" value="HTH_77"/>
</dbReference>
<dbReference type="InterPro" id="IPR036388">
    <property type="entry name" value="WH-like_DNA-bd_sf"/>
</dbReference>
<evidence type="ECO:0000259" key="6">
    <source>
        <dbReference type="PROSITE" id="PS50043"/>
    </source>
</evidence>
<dbReference type="Pfam" id="PF25872">
    <property type="entry name" value="HTH_77"/>
    <property type="match status" value="1"/>
</dbReference>
<dbReference type="CDD" id="cd06170">
    <property type="entry name" value="LuxR_C_like"/>
    <property type="match status" value="1"/>
</dbReference>
<dbReference type="SUPFAM" id="SSF56112">
    <property type="entry name" value="Protein kinase-like (PK-like)"/>
    <property type="match status" value="1"/>
</dbReference>
<dbReference type="eggNOG" id="COG3903">
    <property type="taxonomic scope" value="Bacteria"/>
</dbReference>
<dbReference type="InterPro" id="IPR027417">
    <property type="entry name" value="P-loop_NTPase"/>
</dbReference>
<dbReference type="PROSITE" id="PS00107">
    <property type="entry name" value="PROTEIN_KINASE_ATP"/>
    <property type="match status" value="1"/>
</dbReference>
<evidence type="ECO:0000256" key="1">
    <source>
        <dbReference type="ARBA" id="ARBA00022741"/>
    </source>
</evidence>
<keyword evidence="7" id="KW-0808">Transferase</keyword>
<feature type="domain" description="HTH luxR-type" evidence="6">
    <location>
        <begin position="1035"/>
        <end position="1100"/>
    </location>
</feature>
<dbReference type="eggNOG" id="COG2197">
    <property type="taxonomic scope" value="Bacteria"/>
</dbReference>
<dbReference type="Gene3D" id="3.30.200.20">
    <property type="entry name" value="Phosphorylase Kinase, domain 1"/>
    <property type="match status" value="1"/>
</dbReference>
<feature type="domain" description="Protein kinase" evidence="5">
    <location>
        <begin position="26"/>
        <end position="292"/>
    </location>
</feature>
<keyword evidence="1 3" id="KW-0547">Nucleotide-binding</keyword>
<dbReference type="RefSeq" id="WP_011595416.1">
    <property type="nucleotide sequence ID" value="NC_008268.1"/>
</dbReference>
<dbReference type="EC" id="2.7.11.1" evidence="7"/>
<dbReference type="GO" id="GO:0004674">
    <property type="term" value="F:protein serine/threonine kinase activity"/>
    <property type="evidence" value="ECO:0007669"/>
    <property type="project" value="UniProtKB-EC"/>
</dbReference>
<accession>Q0SD65</accession>
<dbReference type="SUPFAM" id="SSF46894">
    <property type="entry name" value="C-terminal effector domain of the bipartite response regulators"/>
    <property type="match status" value="1"/>
</dbReference>
<dbReference type="Pfam" id="PF13424">
    <property type="entry name" value="TPR_12"/>
    <property type="match status" value="1"/>
</dbReference>